<dbReference type="OrthoDB" id="7852312at2"/>
<protein>
    <recommendedName>
        <fullName evidence="1">N-acetyltransferase domain-containing protein</fullName>
    </recommendedName>
</protein>
<sequence>MLRLVAATDVDFGAMAAGEAPDGLSLPAGGLEAVEVIEMLRFLAQVTRLKIDPAAWMIVYDGEVVGLCSITKPFSKPGMVEIGYGIAPERRGRGFATQAVQALIELLSSDRRIHVVTADTAVDNLSSQGVLEKNGFLQVGGRIDPADGAVISWQLAVR</sequence>
<dbReference type="PROSITE" id="PS51186">
    <property type="entry name" value="GNAT"/>
    <property type="match status" value="1"/>
</dbReference>
<evidence type="ECO:0000259" key="1">
    <source>
        <dbReference type="PROSITE" id="PS51186"/>
    </source>
</evidence>
<evidence type="ECO:0000313" key="3">
    <source>
        <dbReference type="Proteomes" id="UP000033411"/>
    </source>
</evidence>
<comment type="caution">
    <text evidence="2">The sequence shown here is derived from an EMBL/GenBank/DDBJ whole genome shotgun (WGS) entry which is preliminary data.</text>
</comment>
<name>A0A0F5QFF2_9HYPH</name>
<dbReference type="AlphaFoldDB" id="A0A0F5QFF2"/>
<dbReference type="SUPFAM" id="SSF55729">
    <property type="entry name" value="Acyl-CoA N-acyltransferases (Nat)"/>
    <property type="match status" value="1"/>
</dbReference>
<reference evidence="2 3" key="1">
    <citation type="submission" date="2015-03" db="EMBL/GenBank/DDBJ databases">
        <authorList>
            <person name="Lepp D."/>
            <person name="Hassan Y.I."/>
            <person name="Li X.-Z."/>
            <person name="Zhou T."/>
        </authorList>
    </citation>
    <scope>NUCLEOTIDE SEQUENCE [LARGE SCALE GENOMIC DNA]</scope>
    <source>
        <strain evidence="2 3">E84</strain>
    </source>
</reference>
<dbReference type="PATRIC" id="fig|1293439.3.peg.1061"/>
<accession>A0A0F5QFF2</accession>
<dbReference type="RefSeq" id="WP_046140258.1">
    <property type="nucleotide sequence ID" value="NZ_LANJ01000012.1"/>
</dbReference>
<dbReference type="InterPro" id="IPR051531">
    <property type="entry name" value="N-acetyltransferase"/>
</dbReference>
<gene>
    <name evidence="2" type="ORF">WH87_07445</name>
</gene>
<evidence type="ECO:0000313" key="2">
    <source>
        <dbReference type="EMBL" id="KKC38744.1"/>
    </source>
</evidence>
<dbReference type="GO" id="GO:0016747">
    <property type="term" value="F:acyltransferase activity, transferring groups other than amino-acyl groups"/>
    <property type="evidence" value="ECO:0007669"/>
    <property type="project" value="InterPro"/>
</dbReference>
<proteinExistence type="predicted"/>
<organism evidence="2 3">
    <name type="scientific">Devosia epidermidihirudinis</name>
    <dbReference type="NCBI Taxonomy" id="1293439"/>
    <lineage>
        <taxon>Bacteria</taxon>
        <taxon>Pseudomonadati</taxon>
        <taxon>Pseudomonadota</taxon>
        <taxon>Alphaproteobacteria</taxon>
        <taxon>Hyphomicrobiales</taxon>
        <taxon>Devosiaceae</taxon>
        <taxon>Devosia</taxon>
    </lineage>
</organism>
<dbReference type="PANTHER" id="PTHR43792">
    <property type="entry name" value="GNAT FAMILY, PUTATIVE (AFU_ORTHOLOGUE AFUA_3G00765)-RELATED-RELATED"/>
    <property type="match status" value="1"/>
</dbReference>
<dbReference type="Proteomes" id="UP000033411">
    <property type="component" value="Unassembled WGS sequence"/>
</dbReference>
<dbReference type="STRING" id="1293439.WH87_07445"/>
<feature type="domain" description="N-acetyltransferase" evidence="1">
    <location>
        <begin position="10"/>
        <end position="158"/>
    </location>
</feature>
<dbReference type="EMBL" id="LANJ01000012">
    <property type="protein sequence ID" value="KKC38744.1"/>
    <property type="molecule type" value="Genomic_DNA"/>
</dbReference>
<keyword evidence="3" id="KW-1185">Reference proteome</keyword>
<dbReference type="Gene3D" id="3.40.630.30">
    <property type="match status" value="1"/>
</dbReference>
<dbReference type="InterPro" id="IPR000182">
    <property type="entry name" value="GNAT_dom"/>
</dbReference>
<dbReference type="PANTHER" id="PTHR43792:SF13">
    <property type="entry name" value="ACETYLTRANSFERASE"/>
    <property type="match status" value="1"/>
</dbReference>
<dbReference type="InterPro" id="IPR016181">
    <property type="entry name" value="Acyl_CoA_acyltransferase"/>
</dbReference>
<dbReference type="CDD" id="cd04301">
    <property type="entry name" value="NAT_SF"/>
    <property type="match status" value="1"/>
</dbReference>
<dbReference type="Pfam" id="PF13302">
    <property type="entry name" value="Acetyltransf_3"/>
    <property type="match status" value="1"/>
</dbReference>